<name>A0A2V5JFA5_9MICC</name>
<dbReference type="EMBL" id="QJVC01000011">
    <property type="protein sequence ID" value="PYI38207.1"/>
    <property type="molecule type" value="Genomic_DNA"/>
</dbReference>
<dbReference type="AlphaFoldDB" id="A0A2V5JFA5"/>
<evidence type="ECO:0000313" key="2">
    <source>
        <dbReference type="Proteomes" id="UP000247980"/>
    </source>
</evidence>
<keyword evidence="2" id="KW-1185">Reference proteome</keyword>
<sequence>MPNVTITNVHYLDSSPFRRLIVALWDTVRCRRTFREGTGVQGIKPRWWDNEKGMQKAVAGSLEKEPATAAKTFLPGEGK</sequence>
<organism evidence="1 2">
    <name type="scientific">Arthrobacter psychrolactophilus</name>
    <dbReference type="NCBI Taxonomy" id="92442"/>
    <lineage>
        <taxon>Bacteria</taxon>
        <taxon>Bacillati</taxon>
        <taxon>Actinomycetota</taxon>
        <taxon>Actinomycetes</taxon>
        <taxon>Micrococcales</taxon>
        <taxon>Micrococcaceae</taxon>
        <taxon>Arthrobacter</taxon>
    </lineage>
</organism>
<dbReference type="Proteomes" id="UP000247980">
    <property type="component" value="Unassembled WGS sequence"/>
</dbReference>
<comment type="caution">
    <text evidence="1">The sequence shown here is derived from an EMBL/GenBank/DDBJ whole genome shotgun (WGS) entry which is preliminary data.</text>
</comment>
<reference evidence="1 2" key="1">
    <citation type="submission" date="2018-05" db="EMBL/GenBank/DDBJ databases">
        <title>Genetic diversity of glacier-inhabiting Cryobacterium bacteria in China and description of Cryobacterium mengkeensis sp. nov. and Arthrobacter glacialis sp. nov.</title>
        <authorList>
            <person name="Liu Q."/>
            <person name="Xin Y.-H."/>
        </authorList>
    </citation>
    <scope>NUCLEOTIDE SEQUENCE [LARGE SCALE GENOMIC DNA]</scope>
    <source>
        <strain evidence="1 2">B7</strain>
    </source>
</reference>
<evidence type="ECO:0000313" key="1">
    <source>
        <dbReference type="EMBL" id="PYI38207.1"/>
    </source>
</evidence>
<accession>A0A2V5JFA5</accession>
<protein>
    <submittedName>
        <fullName evidence="1">Uncharacterized protein</fullName>
    </submittedName>
</protein>
<proteinExistence type="predicted"/>
<gene>
    <name evidence="1" type="ORF">CVS30_11675</name>
</gene>